<dbReference type="GO" id="GO:0005829">
    <property type="term" value="C:cytosol"/>
    <property type="evidence" value="ECO:0007669"/>
    <property type="project" value="InterPro"/>
</dbReference>
<reference evidence="7 8" key="1">
    <citation type="submission" date="2019-04" db="EMBL/GenBank/DDBJ databases">
        <title>Streptomyces oryziradicis sp. nov., a novel actinomycete isolated from rhizosphere soil of rice (Oryza sativa L.).</title>
        <authorList>
            <person name="Li C."/>
        </authorList>
    </citation>
    <scope>NUCLEOTIDE SEQUENCE [LARGE SCALE GENOMIC DNA]</scope>
    <source>
        <strain evidence="7 8">NEAU-C40</strain>
    </source>
</reference>
<dbReference type="PROSITE" id="PS01334">
    <property type="entry name" value="PYRASE_CYS"/>
    <property type="match status" value="1"/>
</dbReference>
<proteinExistence type="inferred from homology"/>
<dbReference type="GO" id="GO:0016920">
    <property type="term" value="F:pyroglutamyl-peptidase activity"/>
    <property type="evidence" value="ECO:0007669"/>
    <property type="project" value="UniProtKB-EC"/>
</dbReference>
<evidence type="ECO:0000256" key="1">
    <source>
        <dbReference type="ARBA" id="ARBA00006641"/>
    </source>
</evidence>
<dbReference type="CDD" id="cd00501">
    <property type="entry name" value="Peptidase_C15"/>
    <property type="match status" value="1"/>
</dbReference>
<dbReference type="InterPro" id="IPR016125">
    <property type="entry name" value="Peptidase_C15-like"/>
</dbReference>
<organism evidence="7 8">
    <name type="scientific">Actinacidiphila oryziradicis</name>
    <dbReference type="NCBI Taxonomy" id="2571141"/>
    <lineage>
        <taxon>Bacteria</taxon>
        <taxon>Bacillati</taxon>
        <taxon>Actinomycetota</taxon>
        <taxon>Actinomycetes</taxon>
        <taxon>Kitasatosporales</taxon>
        <taxon>Streptomycetaceae</taxon>
        <taxon>Actinacidiphila</taxon>
    </lineage>
</organism>
<keyword evidence="5" id="KW-0788">Thiol protease</keyword>
<keyword evidence="4" id="KW-0378">Hydrolase</keyword>
<comment type="similarity">
    <text evidence="1">Belongs to the peptidase C15 family.</text>
</comment>
<dbReference type="InterPro" id="IPR036440">
    <property type="entry name" value="Peptidase_C15-like_sf"/>
</dbReference>
<dbReference type="PANTHER" id="PTHR23402:SF1">
    <property type="entry name" value="PYROGLUTAMYL-PEPTIDASE I"/>
    <property type="match status" value="1"/>
</dbReference>
<keyword evidence="2" id="KW-0963">Cytoplasm</keyword>
<keyword evidence="3" id="KW-0645">Protease</keyword>
<comment type="caution">
    <text evidence="7">The sequence shown here is derived from an EMBL/GenBank/DDBJ whole genome shotgun (WGS) entry which is preliminary data.</text>
</comment>
<dbReference type="EC" id="3.4.19.3" evidence="6"/>
<dbReference type="InterPro" id="IPR033694">
    <property type="entry name" value="PGPEP1_Cys_AS"/>
</dbReference>
<evidence type="ECO:0000313" key="7">
    <source>
        <dbReference type="EMBL" id="TKA01171.1"/>
    </source>
</evidence>
<evidence type="ECO:0000256" key="6">
    <source>
        <dbReference type="PROSITE-ProRule" id="PRU10077"/>
    </source>
</evidence>
<gene>
    <name evidence="7" type="ORF">FCI23_41030</name>
</gene>
<dbReference type="RefSeq" id="WP_136729214.1">
    <property type="nucleotide sequence ID" value="NZ_SUMC01000075.1"/>
</dbReference>
<keyword evidence="8" id="KW-1185">Reference proteome</keyword>
<dbReference type="EMBL" id="SUMC01000075">
    <property type="protein sequence ID" value="TKA01171.1"/>
    <property type="molecule type" value="Genomic_DNA"/>
</dbReference>
<dbReference type="Proteomes" id="UP000305778">
    <property type="component" value="Unassembled WGS sequence"/>
</dbReference>
<name>A0A4U0S2B2_9ACTN</name>
<dbReference type="Gene3D" id="3.40.630.20">
    <property type="entry name" value="Peptidase C15, pyroglutamyl peptidase I-like"/>
    <property type="match status" value="1"/>
</dbReference>
<dbReference type="GO" id="GO:0006508">
    <property type="term" value="P:proteolysis"/>
    <property type="evidence" value="ECO:0007669"/>
    <property type="project" value="UniProtKB-KW"/>
</dbReference>
<protein>
    <recommendedName>
        <fullName evidence="6">Pyroglutamyl-peptidase I</fullName>
        <ecNumber evidence="6">3.4.19.3</ecNumber>
    </recommendedName>
</protein>
<dbReference type="OrthoDB" id="9779738at2"/>
<accession>A0A4U0S2B2</accession>
<dbReference type="PIRSF" id="PIRSF015592">
    <property type="entry name" value="Prld-crbxl_pptds"/>
    <property type="match status" value="1"/>
</dbReference>
<comment type="catalytic activity">
    <reaction evidence="6">
        <text>Release of an N-terminal pyroglutamyl group from a polypeptide, the second amino acid generally not being Pro.</text>
        <dbReference type="EC" id="3.4.19.3"/>
    </reaction>
</comment>
<dbReference type="AlphaFoldDB" id="A0A4U0S2B2"/>
<evidence type="ECO:0000256" key="3">
    <source>
        <dbReference type="ARBA" id="ARBA00022670"/>
    </source>
</evidence>
<evidence type="ECO:0000256" key="2">
    <source>
        <dbReference type="ARBA" id="ARBA00022490"/>
    </source>
</evidence>
<evidence type="ECO:0000313" key="8">
    <source>
        <dbReference type="Proteomes" id="UP000305778"/>
    </source>
</evidence>
<evidence type="ECO:0000256" key="5">
    <source>
        <dbReference type="ARBA" id="ARBA00022807"/>
    </source>
</evidence>
<dbReference type="SUPFAM" id="SSF53182">
    <property type="entry name" value="Pyrrolidone carboxyl peptidase (pyroglutamate aminopeptidase)"/>
    <property type="match status" value="1"/>
</dbReference>
<evidence type="ECO:0000256" key="4">
    <source>
        <dbReference type="ARBA" id="ARBA00022801"/>
    </source>
</evidence>
<dbReference type="Pfam" id="PF01470">
    <property type="entry name" value="Peptidase_C15"/>
    <property type="match status" value="1"/>
</dbReference>
<dbReference type="PRINTS" id="PR00706">
    <property type="entry name" value="PYROGLUPTASE"/>
</dbReference>
<dbReference type="PANTHER" id="PTHR23402">
    <property type="entry name" value="PROTEASE FAMILY C15 PYROGLUTAMYL-PEPTIDASE I-RELATED"/>
    <property type="match status" value="1"/>
</dbReference>
<sequence length="211" mass="21821">MNVVVTGFGAFSDQNDNPSGLLARALNGQRIGENTITGVVLPVATGQIGPALATALEGLRPRLVLGLGVAPGRMAPALERVAINVRDFPIPDTENAQVVDEPVIVDGPDAYLASLPLKAILAAWRAAGLPGYVSNTAGTYLCNQLFYLLSHQGRDGGFRAGFIHLPALPTPAAAPTPSMSLDVMEQAVRIAVDVATSHIGPDLPLESGALS</sequence>
<dbReference type="InterPro" id="IPR000816">
    <property type="entry name" value="Peptidase_C15"/>
</dbReference>
<feature type="active site" evidence="6">
    <location>
        <position position="142"/>
    </location>
</feature>